<protein>
    <recommendedName>
        <fullName evidence="2">N-acetylmuramoyl-L-alanine amidase</fullName>
        <ecNumber evidence="2">3.5.1.28</ecNumber>
    </recommendedName>
</protein>
<dbReference type="GO" id="GO:0009253">
    <property type="term" value="P:peptidoglycan catabolic process"/>
    <property type="evidence" value="ECO:0007669"/>
    <property type="project" value="InterPro"/>
</dbReference>
<dbReference type="InterPro" id="IPR023346">
    <property type="entry name" value="Lysozyme-like_dom_sf"/>
</dbReference>
<dbReference type="CDD" id="cd14488">
    <property type="entry name" value="CBM6-CBM35-CBM36_like_2"/>
    <property type="match status" value="1"/>
</dbReference>
<keyword evidence="4" id="KW-0961">Cell wall biogenesis/degradation</keyword>
<dbReference type="SUPFAM" id="SSF53955">
    <property type="entry name" value="Lysozyme-like"/>
    <property type="match status" value="1"/>
</dbReference>
<feature type="signal peptide" evidence="5">
    <location>
        <begin position="1"/>
        <end position="24"/>
    </location>
</feature>
<dbReference type="Gene3D" id="2.60.120.260">
    <property type="entry name" value="Galactose-binding domain-like"/>
    <property type="match status" value="1"/>
</dbReference>
<dbReference type="Pfam" id="PF25275">
    <property type="entry name" value="Golvesin_C"/>
    <property type="match status" value="1"/>
</dbReference>
<dbReference type="Gene3D" id="3.40.80.10">
    <property type="entry name" value="Peptidoglycan recognition protein-like"/>
    <property type="match status" value="1"/>
</dbReference>
<gene>
    <name evidence="7" type="ORF">HNR30_005387</name>
</gene>
<organism evidence="7 8">
    <name type="scientific">Nonomuraea soli</name>
    <dbReference type="NCBI Taxonomy" id="1032476"/>
    <lineage>
        <taxon>Bacteria</taxon>
        <taxon>Bacillati</taxon>
        <taxon>Actinomycetota</taxon>
        <taxon>Actinomycetes</taxon>
        <taxon>Streptosporangiales</taxon>
        <taxon>Streptosporangiaceae</taxon>
        <taxon>Nonomuraea</taxon>
    </lineage>
</organism>
<dbReference type="InterPro" id="IPR008258">
    <property type="entry name" value="Transglycosylase_SLT_dom_1"/>
</dbReference>
<dbReference type="GO" id="GO:0009254">
    <property type="term" value="P:peptidoglycan turnover"/>
    <property type="evidence" value="ECO:0007669"/>
    <property type="project" value="TreeGrafter"/>
</dbReference>
<dbReference type="Pfam" id="PF01510">
    <property type="entry name" value="Amidase_2"/>
    <property type="match status" value="1"/>
</dbReference>
<comment type="catalytic activity">
    <reaction evidence="1">
        <text>Hydrolyzes the link between N-acetylmuramoyl residues and L-amino acid residues in certain cell-wall glycopeptides.</text>
        <dbReference type="EC" id="3.5.1.28"/>
    </reaction>
</comment>
<dbReference type="GO" id="GO:0071555">
    <property type="term" value="P:cell wall organization"/>
    <property type="evidence" value="ECO:0007669"/>
    <property type="project" value="UniProtKB-KW"/>
</dbReference>
<dbReference type="PANTHER" id="PTHR30417">
    <property type="entry name" value="N-ACETYLMURAMOYL-L-ALANINE AMIDASE AMID"/>
    <property type="match status" value="1"/>
</dbReference>
<dbReference type="Gene3D" id="1.10.530.10">
    <property type="match status" value="1"/>
</dbReference>
<feature type="domain" description="N-acetylmuramoyl-L-alanine amidase" evidence="6">
    <location>
        <begin position="199"/>
        <end position="329"/>
    </location>
</feature>
<keyword evidence="3" id="KW-0378">Hydrolase</keyword>
<dbReference type="SMART" id="SM00644">
    <property type="entry name" value="Ami_2"/>
    <property type="match status" value="1"/>
</dbReference>
<dbReference type="InterPro" id="IPR051206">
    <property type="entry name" value="NAMLAA_amidase_2"/>
</dbReference>
<dbReference type="SUPFAM" id="SSF55846">
    <property type="entry name" value="N-acetylmuramoyl-L-alanine amidase-like"/>
    <property type="match status" value="1"/>
</dbReference>
<dbReference type="InterPro" id="IPR036505">
    <property type="entry name" value="Amidase/PGRP_sf"/>
</dbReference>
<dbReference type="FunFam" id="3.40.80.10:FF:000006">
    <property type="entry name" value="N-acetylmuramoyl-L-alanine amidase"/>
    <property type="match status" value="1"/>
</dbReference>
<evidence type="ECO:0000313" key="8">
    <source>
        <dbReference type="Proteomes" id="UP000530928"/>
    </source>
</evidence>
<evidence type="ECO:0000313" key="7">
    <source>
        <dbReference type="EMBL" id="MBA2894026.1"/>
    </source>
</evidence>
<dbReference type="CDD" id="cd06583">
    <property type="entry name" value="PGRP"/>
    <property type="match status" value="1"/>
</dbReference>
<evidence type="ECO:0000256" key="3">
    <source>
        <dbReference type="ARBA" id="ARBA00022801"/>
    </source>
</evidence>
<evidence type="ECO:0000256" key="5">
    <source>
        <dbReference type="SAM" id="SignalP"/>
    </source>
</evidence>
<feature type="chain" id="PRO_5030958615" description="N-acetylmuramoyl-L-alanine amidase" evidence="5">
    <location>
        <begin position="25"/>
        <end position="486"/>
    </location>
</feature>
<accession>A0A7W0HSU3</accession>
<dbReference type="InterPro" id="IPR033803">
    <property type="entry name" value="CBD-like_Golvesin-Xly"/>
</dbReference>
<name>A0A7W0HSU3_9ACTN</name>
<dbReference type="Proteomes" id="UP000530928">
    <property type="component" value="Unassembled WGS sequence"/>
</dbReference>
<dbReference type="PANTHER" id="PTHR30417:SF1">
    <property type="entry name" value="N-ACETYLMURAMOYL-L-ALANINE AMIDASE AMID"/>
    <property type="match status" value="1"/>
</dbReference>
<evidence type="ECO:0000256" key="2">
    <source>
        <dbReference type="ARBA" id="ARBA00011901"/>
    </source>
</evidence>
<evidence type="ECO:0000259" key="6">
    <source>
        <dbReference type="SMART" id="SM00644"/>
    </source>
</evidence>
<dbReference type="EMBL" id="JACDUR010000005">
    <property type="protein sequence ID" value="MBA2894026.1"/>
    <property type="molecule type" value="Genomic_DNA"/>
</dbReference>
<dbReference type="GO" id="GO:0008745">
    <property type="term" value="F:N-acetylmuramoyl-L-alanine amidase activity"/>
    <property type="evidence" value="ECO:0007669"/>
    <property type="project" value="UniProtKB-EC"/>
</dbReference>
<dbReference type="EC" id="3.5.1.28" evidence="2"/>
<dbReference type="Pfam" id="PF01464">
    <property type="entry name" value="SLT"/>
    <property type="match status" value="1"/>
</dbReference>
<sequence length="486" mass="52120">MRTARLAAAVSLLLLAHLPAPAQAATSPLSDAFTKAATAFDVPADLLVAIAYTESRLDAHEGQPSASGGYGMMHLVSPGPLEKAAQLTGESADRVKTDTTANILGGSAVLASLAGQINRKDLAAWYPAVAAYSGAASDTVARLYTDAVYEVLNKGLTTPEVSITPSPVQPQRGELENARSFAQVISADYPAAHWIAASASNYTAGNRTSVDRVVIHVTQGSYAGAISWFQNPRSRVSAHYVVRSKDGDITQMVRHKDIGWHAGNSSYNRRSIGIEHEGFVNNASWFTDAMYRASAALTRAICDKYRIPKDRKHIIAHKEVPGADHTDPGPHWNWNRYMQLVNGTSTPDPGNPKPKPPGAWSAVIDTPTGSANWGSSDFSGQKYGKTYRFAKPAKTADAAWFTAKLPSDGKYKIDVWYPANKGYNTVAPHLVKGNTIEINQTVAGGSWQHLGTFAFTAGTQKVVGVSRWTTTPGYVVADAIRVTRVS</sequence>
<keyword evidence="8" id="KW-1185">Reference proteome</keyword>
<comment type="caution">
    <text evidence="7">The sequence shown here is derived from an EMBL/GenBank/DDBJ whole genome shotgun (WGS) entry which is preliminary data.</text>
</comment>
<reference evidence="7 8" key="1">
    <citation type="submission" date="2020-07" db="EMBL/GenBank/DDBJ databases">
        <title>Genomic Encyclopedia of Type Strains, Phase IV (KMG-IV): sequencing the most valuable type-strain genomes for metagenomic binning, comparative biology and taxonomic classification.</title>
        <authorList>
            <person name="Goeker M."/>
        </authorList>
    </citation>
    <scope>NUCLEOTIDE SEQUENCE [LARGE SCALE GENOMIC DNA]</scope>
    <source>
        <strain evidence="7 8">DSM 45533</strain>
    </source>
</reference>
<dbReference type="AlphaFoldDB" id="A0A7W0HSU3"/>
<keyword evidence="5" id="KW-0732">Signal</keyword>
<proteinExistence type="predicted"/>
<dbReference type="InterPro" id="IPR002502">
    <property type="entry name" value="Amidase_domain"/>
</dbReference>
<evidence type="ECO:0000256" key="1">
    <source>
        <dbReference type="ARBA" id="ARBA00001561"/>
    </source>
</evidence>
<dbReference type="RefSeq" id="WP_181612763.1">
    <property type="nucleotide sequence ID" value="NZ_BAABAM010000005.1"/>
</dbReference>
<evidence type="ECO:0000256" key="4">
    <source>
        <dbReference type="ARBA" id="ARBA00023316"/>
    </source>
</evidence>